<keyword evidence="3" id="KW-1185">Reference proteome</keyword>
<feature type="compositionally biased region" description="Low complexity" evidence="1">
    <location>
        <begin position="1"/>
        <end position="16"/>
    </location>
</feature>
<evidence type="ECO:0000256" key="1">
    <source>
        <dbReference type="SAM" id="MobiDB-lite"/>
    </source>
</evidence>
<evidence type="ECO:0000313" key="3">
    <source>
        <dbReference type="Proteomes" id="UP000601223"/>
    </source>
</evidence>
<feature type="region of interest" description="Disordered" evidence="1">
    <location>
        <begin position="63"/>
        <end position="100"/>
    </location>
</feature>
<reference evidence="2 3" key="1">
    <citation type="submission" date="2021-01" db="EMBL/GenBank/DDBJ databases">
        <title>Whole genome shotgun sequence of Catellatospora bangladeshensis NBRC 107357.</title>
        <authorList>
            <person name="Komaki H."/>
            <person name="Tamura T."/>
        </authorList>
    </citation>
    <scope>NUCLEOTIDE SEQUENCE [LARGE SCALE GENOMIC DNA]</scope>
    <source>
        <strain evidence="2 3">NBRC 107357</strain>
    </source>
</reference>
<dbReference type="EMBL" id="BONF01000010">
    <property type="protein sequence ID" value="GIF80687.1"/>
    <property type="molecule type" value="Genomic_DNA"/>
</dbReference>
<accession>A0A8J3J9A5</accession>
<name>A0A8J3J9A5_9ACTN</name>
<organism evidence="2 3">
    <name type="scientific">Catellatospora bangladeshensis</name>
    <dbReference type="NCBI Taxonomy" id="310355"/>
    <lineage>
        <taxon>Bacteria</taxon>
        <taxon>Bacillati</taxon>
        <taxon>Actinomycetota</taxon>
        <taxon>Actinomycetes</taxon>
        <taxon>Micromonosporales</taxon>
        <taxon>Micromonosporaceae</taxon>
        <taxon>Catellatospora</taxon>
    </lineage>
</organism>
<protein>
    <submittedName>
        <fullName evidence="2">Uncharacterized protein</fullName>
    </submittedName>
</protein>
<proteinExistence type="predicted"/>
<sequence>MTTTITMTTATTTRTGGSPGGFTPLRYTARLSVAADSMNEPLRPVGRRDARIRPRVWARLEANPQPYPLTGAARQRMPTSRAGRDEPDNPGGFSPGRGAA</sequence>
<feature type="region of interest" description="Disordered" evidence="1">
    <location>
        <begin position="1"/>
        <end position="24"/>
    </location>
</feature>
<comment type="caution">
    <text evidence="2">The sequence shown here is derived from an EMBL/GenBank/DDBJ whole genome shotgun (WGS) entry which is preliminary data.</text>
</comment>
<gene>
    <name evidence="2" type="ORF">Cba03nite_20360</name>
</gene>
<evidence type="ECO:0000313" key="2">
    <source>
        <dbReference type="EMBL" id="GIF80687.1"/>
    </source>
</evidence>
<dbReference type="AlphaFoldDB" id="A0A8J3J9A5"/>
<dbReference type="Proteomes" id="UP000601223">
    <property type="component" value="Unassembled WGS sequence"/>
</dbReference>